<evidence type="ECO:0000259" key="1">
    <source>
        <dbReference type="PROSITE" id="PS51742"/>
    </source>
</evidence>
<dbReference type="Proteomes" id="UP000322214">
    <property type="component" value="Chromosome"/>
</dbReference>
<gene>
    <name evidence="2" type="ORF">MFFC18_13350</name>
</gene>
<dbReference type="PROSITE" id="PS51257">
    <property type="entry name" value="PROKAR_LIPOPROTEIN"/>
    <property type="match status" value="1"/>
</dbReference>
<accession>A0A5B9P7J9</accession>
<dbReference type="SUPFAM" id="SSF117856">
    <property type="entry name" value="AF0104/ALDC/Ptd012-like"/>
    <property type="match status" value="1"/>
</dbReference>
<sequence length="184" mass="20424">MARCKLYPVNFPLIPMTNLHFPLLFLLTLFLFAGCSELPEQDMPQTRSYAIRLKPGEDLKKSIQKFVDDNQIEAGWIASCAGSLTDYHIRFANVPEGSKASGHFEIVSLSGTLSTNGSHIHVSVSDNTGKTIGGHLMDECLVYTTAEIVIQSASDLQFTRENDGTTEWKELQVKQKGEDVRDSD</sequence>
<dbReference type="PANTHER" id="PTHR34988:SF1">
    <property type="entry name" value="DNA-BINDING PROTEIN"/>
    <property type="match status" value="1"/>
</dbReference>
<evidence type="ECO:0000313" key="2">
    <source>
        <dbReference type="EMBL" id="QEG21479.1"/>
    </source>
</evidence>
<protein>
    <recommendedName>
        <fullName evidence="1">PPC domain-containing protein</fullName>
    </recommendedName>
</protein>
<dbReference type="STRING" id="980251.GCA_001642875_03152"/>
<organism evidence="2 3">
    <name type="scientific">Mariniblastus fucicola</name>
    <dbReference type="NCBI Taxonomy" id="980251"/>
    <lineage>
        <taxon>Bacteria</taxon>
        <taxon>Pseudomonadati</taxon>
        <taxon>Planctomycetota</taxon>
        <taxon>Planctomycetia</taxon>
        <taxon>Pirellulales</taxon>
        <taxon>Pirellulaceae</taxon>
        <taxon>Mariniblastus</taxon>
    </lineage>
</organism>
<feature type="domain" description="PPC" evidence="1">
    <location>
        <begin position="40"/>
        <end position="174"/>
    </location>
</feature>
<dbReference type="Gene3D" id="3.30.1330.80">
    <property type="entry name" value="Hypothetical protein, similar to alpha- acetolactate decarboxylase, domain 2"/>
    <property type="match status" value="1"/>
</dbReference>
<dbReference type="EMBL" id="CP042912">
    <property type="protein sequence ID" value="QEG21479.1"/>
    <property type="molecule type" value="Genomic_DNA"/>
</dbReference>
<reference evidence="2 3" key="1">
    <citation type="submission" date="2019-08" db="EMBL/GenBank/DDBJ databases">
        <title>Deep-cultivation of Planctomycetes and their phenomic and genomic characterization uncovers novel biology.</title>
        <authorList>
            <person name="Wiegand S."/>
            <person name="Jogler M."/>
            <person name="Boedeker C."/>
            <person name="Pinto D."/>
            <person name="Vollmers J."/>
            <person name="Rivas-Marin E."/>
            <person name="Kohn T."/>
            <person name="Peeters S.H."/>
            <person name="Heuer A."/>
            <person name="Rast P."/>
            <person name="Oberbeckmann S."/>
            <person name="Bunk B."/>
            <person name="Jeske O."/>
            <person name="Meyerdierks A."/>
            <person name="Storesund J.E."/>
            <person name="Kallscheuer N."/>
            <person name="Luecker S."/>
            <person name="Lage O.M."/>
            <person name="Pohl T."/>
            <person name="Merkel B.J."/>
            <person name="Hornburger P."/>
            <person name="Mueller R.-W."/>
            <person name="Bruemmer F."/>
            <person name="Labrenz M."/>
            <person name="Spormann A.M."/>
            <person name="Op den Camp H."/>
            <person name="Overmann J."/>
            <person name="Amann R."/>
            <person name="Jetten M.S.M."/>
            <person name="Mascher T."/>
            <person name="Medema M.H."/>
            <person name="Devos D.P."/>
            <person name="Kaster A.-K."/>
            <person name="Ovreas L."/>
            <person name="Rohde M."/>
            <person name="Galperin M.Y."/>
            <person name="Jogler C."/>
        </authorList>
    </citation>
    <scope>NUCLEOTIDE SEQUENCE [LARGE SCALE GENOMIC DNA]</scope>
    <source>
        <strain evidence="2 3">FC18</strain>
    </source>
</reference>
<dbReference type="InterPro" id="IPR005175">
    <property type="entry name" value="PPC_dom"/>
</dbReference>
<keyword evidence="3" id="KW-1185">Reference proteome</keyword>
<dbReference type="PANTHER" id="PTHR34988">
    <property type="entry name" value="PROTEIN, PUTATIVE-RELATED"/>
    <property type="match status" value="1"/>
</dbReference>
<dbReference type="PROSITE" id="PS51742">
    <property type="entry name" value="PPC"/>
    <property type="match status" value="1"/>
</dbReference>
<dbReference type="AlphaFoldDB" id="A0A5B9P7J9"/>
<evidence type="ECO:0000313" key="3">
    <source>
        <dbReference type="Proteomes" id="UP000322214"/>
    </source>
</evidence>
<proteinExistence type="predicted"/>
<dbReference type="Pfam" id="PF03479">
    <property type="entry name" value="PCC"/>
    <property type="match status" value="1"/>
</dbReference>
<dbReference type="CDD" id="cd11378">
    <property type="entry name" value="DUF296"/>
    <property type="match status" value="1"/>
</dbReference>
<name>A0A5B9P7J9_9BACT</name>
<dbReference type="KEGG" id="mff:MFFC18_13350"/>